<evidence type="ECO:0000256" key="1">
    <source>
        <dbReference type="SAM" id="MobiDB-lite"/>
    </source>
</evidence>
<dbReference type="VEuPathDB" id="VectorBase:MDOMA2_017072"/>
<feature type="region of interest" description="Disordered" evidence="1">
    <location>
        <begin position="1183"/>
        <end position="1206"/>
    </location>
</feature>
<dbReference type="InterPro" id="IPR057624">
    <property type="entry name" value="Tea_helical"/>
</dbReference>
<feature type="region of interest" description="Disordered" evidence="1">
    <location>
        <begin position="481"/>
        <end position="511"/>
    </location>
</feature>
<gene>
    <name evidence="5" type="primary">101897905</name>
</gene>
<evidence type="ECO:0000259" key="2">
    <source>
        <dbReference type="Pfam" id="PF22884"/>
    </source>
</evidence>
<proteinExistence type="predicted"/>
<feature type="compositionally biased region" description="Basic and acidic residues" evidence="1">
    <location>
        <begin position="171"/>
        <end position="195"/>
    </location>
</feature>
<dbReference type="Pfam" id="PF22889">
    <property type="entry name" value="Tea_mid"/>
    <property type="match status" value="1"/>
</dbReference>
<evidence type="ECO:0000259" key="3">
    <source>
        <dbReference type="Pfam" id="PF22889"/>
    </source>
</evidence>
<name>A0A1I8MT36_MUSDO</name>
<feature type="domain" description="Telomere ends associated middle" evidence="3">
    <location>
        <begin position="1475"/>
        <end position="1629"/>
    </location>
</feature>
<feature type="domain" description="Telomere ends associated alpha-helical" evidence="4">
    <location>
        <begin position="980"/>
        <end position="1013"/>
    </location>
</feature>
<feature type="region of interest" description="Disordered" evidence="1">
    <location>
        <begin position="1791"/>
        <end position="1816"/>
    </location>
</feature>
<protein>
    <submittedName>
        <fullName evidence="5">Uncharacterized protein</fullName>
    </submittedName>
</protein>
<feature type="region of interest" description="Disordered" evidence="1">
    <location>
        <begin position="1908"/>
        <end position="1928"/>
    </location>
</feature>
<dbReference type="Pfam" id="PF24236">
    <property type="entry name" value="Tea_helical"/>
    <property type="match status" value="1"/>
</dbReference>
<sequence>MTVLKINDKQFKGPAQDMADQCDLPKTPKHNKVDNTPIAGAVKSKTMLDENKKVGKADKEGSSKECFEHLYNKKAPLCPVTILEFRQYTNVDDVVRDFCQQTYGKNSKVSFEEQMKRFFLYFYTHPKLRTEPPLNRVQLKGNCPAEMQLKLLDEIKRKKKTKSIKTVTGSEQHDSLPLNEKHGQEDQEKVPGGKENVIENRKMLSGNVANCKHQNEQQQQYPKSDPKKTSELHMPTTLVPTIDGSMVRSNPIPDKEIVHQQCREVEELGDGEERHTIELKSYSGMQTNIQKTTIESTTKTSVAIVPPNTLNINVKPQSVLKGCDVRVNENPIKRPAQNVFKQNDEPTTSKRPKVDAFTGQQEVNGENRNTHISKGGKESCGKILFENLYNKKVKLCPVTISEFRKYTNVDAVVKDFCQQTYGKDSKVSFDEQLKRFYLYFYTHPKLRLEAPLVSVKLVDDCPPEVKAKLLDEIKRKKKTKTTTNDDGYLLRNSSNENLMPHNGSKPETQIISKNNSDSMEINNNQTASNEQNSVGENQNFVFRNISNSSSKKQTSLNKQELLETWLKTTTEMLMQPTLDSLQIDSEQTNNEVSRAGLQQGCAFENPQNEMRNTKDTQFKKNMCHNVAEAELISHDRGNQNSSGHNEERLPNNRVQILDNVVLHDLYPVDQLNQTNVSEIVSTPINNRCLGCNISLQEFVGGTNIMQILESRYETVNMETVYQVYVQFLKDVDYDDLWKSSMVMTFRLVELYKTCTKLCDRCKLLQDSTLEIQPAMTDRLPQNEAGFQATNHTVEMQDLNRILLRVLGHKSQTVIQPVHEENTAQQVVEETTANNIQFRHGTEENHEPLVPGNEPNITKAHQSEISPQISSIGTEATVVPNKKPTRTANKPGDSDPKFTLEQILTKIQSSERWYQKFKTNLLENLKNCQSGAINAVMPVSLEQFKKCSHYETPIRDNLKSYCGNNSELLNKLENDLDIYQEVLCCYYKSYFTIPNFRHKYPLKLKLCPASIRKKMLSFQVKGTSSSYDLNNENISPPSSPMKVVINDVVMDKCNMANTEFESANESQPTHIILSNTCLEDHNGKSKPVVNWKTSPQKTLKKPQLQYHVTADGRYAEPIAILLEETTPSINQQETVAKDRKEYGIISALSVATQTSNSHSSVPCAVNTAAIPVTKAAKKVHFKTPTSNEPENVTGLKEYPKASPHPPTKLEEEVFSATTSSNTMETVTELAKSANSPKTKLAAPVKQKEVMQKMKQNVEIISNIANYEKTVEKTSKPDKHCGPAMSCNSNENEADIEKLIEKATTSTATLNSKRTEKPATLLPGHQNADEKVAPSESEIATCSNPQKPVEETNPSNTAIIKTVDKFINKNQDAVMQSKKSRHPAKSTTTKKALQNKRAFIFLPSKYRSIFNRKSATTKNEGSTTKSLPSTTTVYENLSQQQQQELTQANTTIYSDSSLDEEPANESQCKLMAILKERETFSLRYMSRVSCGLKQRIIGLINNLSFDEFRGTIKLYQAPEICEDDTSANKLYNYVLKEKCLWPKGLYIPVKDLCFLLKKNSFTIPDTDTTLLKYISPRFLHWIDLVYSTTFLANVHLYYTHVNNQCLNATDNEEVEKACQAYYNECWQKNSWCLSVPTLSFDLLGIVPVQQAVQKEKRNSNDLQATKSNTFEQENNNSSKDKQGETLTVVTVSLQQLREITLPECIDESARLPDNRNTKSVETKRDFIRNSSPLSIRWNSSTDTVLSCVAADVEQNANNNPLLDQANFVDIPQSTQLARADTTMFSELPIEELSSVGASQKSDPLKDAMNDDDDGESSDDCCVIPPKNIKTEPIENHALRNLLFTLSDDEDTIHCSKISEEIVDLDCSTGGYAIPDDANLPPSQIDFDASNDGSGVTANYPNKLQSSAECLSSGDSSSILNPGQRLPSSTGSLNEAQTEVVHLPSILEHDVNMMGGSESDNGIQLTPYAGVKIKSKASNHTEDDNVEVSHSLMQNAQRLPSSLEETALENNEKIALQPVPQSSMVRANQEPMVRIPITVVTAKKTTQKKITGRSDLVPQLTHNIRPLPIVLGRNTNLQGPQRRASLTCILEPNEFEPGPTSTQINPTLHPPVIATVQDDHNFALPSSSGSSAAASGTSLRVSQELSTDKTLFNNTSLLRALDNAGRAQECLATDLETQPASTAKQPLIKVTTPIPSPSPPPAMVQRNLLFYTLIEFHYFENLQPSHVLQYELPTMHYGYPYLLATISSGELKTKLLFSSFFTLISSQWPLALRNDFQAILKDLKEYHYYRFRRSSQHDLRASILNALLDNASPFCLAQLSYAELNSEFSHCSALEKSFYRREPFRPLVEAVPKNILQNCKAFKANLRISEGVKSPKS</sequence>
<evidence type="ECO:0000313" key="5">
    <source>
        <dbReference type="EnsemblMetazoa" id="MDOA008175-PB"/>
    </source>
</evidence>
<evidence type="ECO:0000259" key="4">
    <source>
        <dbReference type="Pfam" id="PF24236"/>
    </source>
</evidence>
<feature type="region of interest" description="Disordered" evidence="1">
    <location>
        <begin position="212"/>
        <end position="231"/>
    </location>
</feature>
<organism evidence="5">
    <name type="scientific">Musca domestica</name>
    <name type="common">House fly</name>
    <dbReference type="NCBI Taxonomy" id="7370"/>
    <lineage>
        <taxon>Eukaryota</taxon>
        <taxon>Metazoa</taxon>
        <taxon>Ecdysozoa</taxon>
        <taxon>Arthropoda</taxon>
        <taxon>Hexapoda</taxon>
        <taxon>Insecta</taxon>
        <taxon>Pterygota</taxon>
        <taxon>Neoptera</taxon>
        <taxon>Endopterygota</taxon>
        <taxon>Diptera</taxon>
        <taxon>Brachycera</taxon>
        <taxon>Muscomorpha</taxon>
        <taxon>Muscoidea</taxon>
        <taxon>Muscidae</taxon>
        <taxon>Musca</taxon>
    </lineage>
</organism>
<feature type="domain" description="Telomere ends associated C-terminal" evidence="2">
    <location>
        <begin position="2205"/>
        <end position="2358"/>
    </location>
</feature>
<dbReference type="OrthoDB" id="8065942at2759"/>
<feature type="compositionally biased region" description="Acidic residues" evidence="1">
    <location>
        <begin position="1807"/>
        <end position="1816"/>
    </location>
</feature>
<feature type="region of interest" description="Disordered" evidence="1">
    <location>
        <begin position="160"/>
        <end position="195"/>
    </location>
</feature>
<dbReference type="VEuPathDB" id="VectorBase:MDOA008175"/>
<feature type="region of interest" description="Disordered" evidence="1">
    <location>
        <begin position="14"/>
        <end position="36"/>
    </location>
</feature>
<dbReference type="Pfam" id="PF22884">
    <property type="entry name" value="Tea_C"/>
    <property type="match status" value="1"/>
</dbReference>
<dbReference type="EnsemblMetazoa" id="MDOA008175-RB">
    <property type="protein sequence ID" value="MDOA008175-PB"/>
    <property type="gene ID" value="MDOA008175"/>
</dbReference>
<feature type="region of interest" description="Disordered" evidence="1">
    <location>
        <begin position="1654"/>
        <end position="1681"/>
    </location>
</feature>
<feature type="compositionally biased region" description="Polar residues" evidence="1">
    <location>
        <begin position="1658"/>
        <end position="1675"/>
    </location>
</feature>
<dbReference type="InterPro" id="IPR054730">
    <property type="entry name" value="Tea_C"/>
</dbReference>
<reference evidence="5" key="1">
    <citation type="submission" date="2020-05" db="UniProtKB">
        <authorList>
            <consortium name="EnsemblMetazoa"/>
        </authorList>
    </citation>
    <scope>IDENTIFICATION</scope>
    <source>
        <strain evidence="5">Aabys</strain>
    </source>
</reference>
<accession>A0A1I8MT36</accession>
<dbReference type="InterPro" id="IPR054729">
    <property type="entry name" value="Tea_mid"/>
</dbReference>